<evidence type="ECO:0000256" key="8">
    <source>
        <dbReference type="ARBA" id="ARBA00023170"/>
    </source>
</evidence>
<keyword evidence="7" id="KW-0472">Membrane</keyword>
<dbReference type="Proteomes" id="UP001159427">
    <property type="component" value="Unassembled WGS sequence"/>
</dbReference>
<dbReference type="InterPro" id="IPR000719">
    <property type="entry name" value="Prot_kinase_dom"/>
</dbReference>
<feature type="domain" description="Protein kinase" evidence="11">
    <location>
        <begin position="30"/>
        <end position="217"/>
    </location>
</feature>
<evidence type="ECO:0000313" key="12">
    <source>
        <dbReference type="EMBL" id="CAH3156254.1"/>
    </source>
</evidence>
<dbReference type="Gene3D" id="1.10.510.10">
    <property type="entry name" value="Transferase(Phosphotransferase) domain 1"/>
    <property type="match status" value="1"/>
</dbReference>
<evidence type="ECO:0000259" key="11">
    <source>
        <dbReference type="PROSITE" id="PS50011"/>
    </source>
</evidence>
<evidence type="ECO:0000256" key="4">
    <source>
        <dbReference type="ARBA" id="ARBA00022741"/>
    </source>
</evidence>
<evidence type="ECO:0000256" key="7">
    <source>
        <dbReference type="ARBA" id="ARBA00023136"/>
    </source>
</evidence>
<feature type="non-terminal residue" evidence="12">
    <location>
        <position position="217"/>
    </location>
</feature>
<comment type="caution">
    <text evidence="12">The sequence shown here is derived from an EMBL/GenBank/DDBJ whole genome shotgun (WGS) entry which is preliminary data.</text>
</comment>
<evidence type="ECO:0000256" key="9">
    <source>
        <dbReference type="ARBA" id="ARBA00051243"/>
    </source>
</evidence>
<keyword evidence="8" id="KW-0675">Receptor</keyword>
<dbReference type="Gene3D" id="3.30.200.20">
    <property type="entry name" value="Phosphorylase Kinase, domain 1"/>
    <property type="match status" value="1"/>
</dbReference>
<dbReference type="PROSITE" id="PS00107">
    <property type="entry name" value="PROTEIN_KINASE_ATP"/>
    <property type="match status" value="1"/>
</dbReference>
<keyword evidence="5 10" id="KW-0067">ATP-binding</keyword>
<evidence type="ECO:0000256" key="1">
    <source>
        <dbReference type="ARBA" id="ARBA00004167"/>
    </source>
</evidence>
<comment type="catalytic activity">
    <reaction evidence="9">
        <text>L-tyrosyl-[protein] + ATP = O-phospho-L-tyrosyl-[protein] + ADP + H(+)</text>
        <dbReference type="Rhea" id="RHEA:10596"/>
        <dbReference type="Rhea" id="RHEA-COMP:10136"/>
        <dbReference type="Rhea" id="RHEA-COMP:20101"/>
        <dbReference type="ChEBI" id="CHEBI:15378"/>
        <dbReference type="ChEBI" id="CHEBI:30616"/>
        <dbReference type="ChEBI" id="CHEBI:46858"/>
        <dbReference type="ChEBI" id="CHEBI:61978"/>
        <dbReference type="ChEBI" id="CHEBI:456216"/>
        <dbReference type="EC" id="2.7.10.1"/>
    </reaction>
</comment>
<evidence type="ECO:0000256" key="3">
    <source>
        <dbReference type="ARBA" id="ARBA00022729"/>
    </source>
</evidence>
<keyword evidence="13" id="KW-1185">Reference proteome</keyword>
<protein>
    <recommendedName>
        <fullName evidence="11">Protein kinase domain-containing protein</fullName>
    </recommendedName>
</protein>
<gene>
    <name evidence="12" type="ORF">PEVE_00002111</name>
</gene>
<dbReference type="InterPro" id="IPR008266">
    <property type="entry name" value="Tyr_kinase_AS"/>
</dbReference>
<comment type="subcellular location">
    <subcellularLocation>
        <location evidence="1">Membrane</location>
        <topology evidence="1">Single-pass membrane protein</topology>
    </subcellularLocation>
</comment>
<dbReference type="PROSITE" id="PS00109">
    <property type="entry name" value="PROTEIN_KINASE_TYR"/>
    <property type="match status" value="1"/>
</dbReference>
<dbReference type="PROSITE" id="PS50011">
    <property type="entry name" value="PROTEIN_KINASE_DOM"/>
    <property type="match status" value="1"/>
</dbReference>
<dbReference type="SUPFAM" id="SSF56112">
    <property type="entry name" value="Protein kinase-like (PK-like)"/>
    <property type="match status" value="1"/>
</dbReference>
<evidence type="ECO:0000256" key="2">
    <source>
        <dbReference type="ARBA" id="ARBA00022692"/>
    </source>
</evidence>
<proteinExistence type="predicted"/>
<dbReference type="InterPro" id="IPR050122">
    <property type="entry name" value="RTK"/>
</dbReference>
<evidence type="ECO:0000313" key="13">
    <source>
        <dbReference type="Proteomes" id="UP001159427"/>
    </source>
</evidence>
<dbReference type="InterPro" id="IPR001245">
    <property type="entry name" value="Ser-Thr/Tyr_kinase_cat_dom"/>
</dbReference>
<dbReference type="InterPro" id="IPR017441">
    <property type="entry name" value="Protein_kinase_ATP_BS"/>
</dbReference>
<feature type="non-terminal residue" evidence="12">
    <location>
        <position position="1"/>
    </location>
</feature>
<accession>A0ABN8Q460</accession>
<dbReference type="InterPro" id="IPR011009">
    <property type="entry name" value="Kinase-like_dom_sf"/>
</dbReference>
<dbReference type="PANTHER" id="PTHR24416">
    <property type="entry name" value="TYROSINE-PROTEIN KINASE RECEPTOR"/>
    <property type="match status" value="1"/>
</dbReference>
<feature type="binding site" evidence="10">
    <location>
        <position position="57"/>
    </location>
    <ligand>
        <name>ATP</name>
        <dbReference type="ChEBI" id="CHEBI:30616"/>
    </ligand>
</feature>
<evidence type="ECO:0000256" key="6">
    <source>
        <dbReference type="ARBA" id="ARBA00022989"/>
    </source>
</evidence>
<dbReference type="Pfam" id="PF07714">
    <property type="entry name" value="PK_Tyr_Ser-Thr"/>
    <property type="match status" value="1"/>
</dbReference>
<evidence type="ECO:0000256" key="5">
    <source>
        <dbReference type="ARBA" id="ARBA00022840"/>
    </source>
</evidence>
<keyword evidence="4 10" id="KW-0547">Nucleotide-binding</keyword>
<evidence type="ECO:0000256" key="10">
    <source>
        <dbReference type="PROSITE-ProRule" id="PRU10141"/>
    </source>
</evidence>
<keyword evidence="6" id="KW-1133">Transmembrane helix</keyword>
<organism evidence="12 13">
    <name type="scientific">Porites evermanni</name>
    <dbReference type="NCBI Taxonomy" id="104178"/>
    <lineage>
        <taxon>Eukaryota</taxon>
        <taxon>Metazoa</taxon>
        <taxon>Cnidaria</taxon>
        <taxon>Anthozoa</taxon>
        <taxon>Hexacorallia</taxon>
        <taxon>Scleractinia</taxon>
        <taxon>Fungiina</taxon>
        <taxon>Poritidae</taxon>
        <taxon>Porites</taxon>
    </lineage>
</organism>
<sequence length="217" mass="24263">NNFSDYRKNISSILLKEKEESWEIDVDRLIVSDVVLGEGQFGIVNKGSYRGQDVAVKQLKDGTSMADKNDLLSEIKMLKQAGQHPNIISLVGVCIREEKILVVTELVPYGSLKNFLISKRIACVSGEASRYVNVRFGLNDRALLKIAFQIALGMQFLEKKKCVHRDLSARNVFIGENLVAKVGDFGLARDISDYGIYTKISNVSTCSLGNRFELHNF</sequence>
<reference evidence="12 13" key="1">
    <citation type="submission" date="2022-05" db="EMBL/GenBank/DDBJ databases">
        <authorList>
            <consortium name="Genoscope - CEA"/>
            <person name="William W."/>
        </authorList>
    </citation>
    <scope>NUCLEOTIDE SEQUENCE [LARGE SCALE GENOMIC DNA]</scope>
</reference>
<dbReference type="EMBL" id="CALNXI010001117">
    <property type="protein sequence ID" value="CAH3156254.1"/>
    <property type="molecule type" value="Genomic_DNA"/>
</dbReference>
<keyword evidence="3" id="KW-0732">Signal</keyword>
<keyword evidence="2" id="KW-0812">Transmembrane</keyword>
<name>A0ABN8Q460_9CNID</name>
<dbReference type="PANTHER" id="PTHR24416:SF550">
    <property type="entry name" value="FIBROBLAST GROWTH FACTOR RECEPTOR HOMOLOG 1-RELATED"/>
    <property type="match status" value="1"/>
</dbReference>